<reference evidence="1" key="1">
    <citation type="submission" date="2020-05" db="EMBL/GenBank/DDBJ databases">
        <authorList>
            <person name="Chiriac C."/>
            <person name="Salcher M."/>
            <person name="Ghai R."/>
            <person name="Kavagutti S V."/>
        </authorList>
    </citation>
    <scope>NUCLEOTIDE SEQUENCE</scope>
</reference>
<evidence type="ECO:0000313" key="1">
    <source>
        <dbReference type="EMBL" id="CAB5222318.1"/>
    </source>
</evidence>
<gene>
    <name evidence="1" type="ORF">UFOVP361_118</name>
</gene>
<dbReference type="EMBL" id="LR798301">
    <property type="protein sequence ID" value="CAB5222318.1"/>
    <property type="molecule type" value="Genomic_DNA"/>
</dbReference>
<name>A0A6J7WZM8_9CAUD</name>
<proteinExistence type="predicted"/>
<sequence>MTHKDIEAHLHMTFKFPMELDNEMLNNPTELENAIAEYLEKKLGILDVNIYDSQFIDYDLEYSHD</sequence>
<accession>A0A6J7WZM8</accession>
<protein>
    <submittedName>
        <fullName evidence="1">Uncharacterized protein</fullName>
    </submittedName>
</protein>
<organism evidence="1">
    <name type="scientific">uncultured Caudovirales phage</name>
    <dbReference type="NCBI Taxonomy" id="2100421"/>
    <lineage>
        <taxon>Viruses</taxon>
        <taxon>Duplodnaviria</taxon>
        <taxon>Heunggongvirae</taxon>
        <taxon>Uroviricota</taxon>
        <taxon>Caudoviricetes</taxon>
        <taxon>Peduoviridae</taxon>
        <taxon>Maltschvirus</taxon>
        <taxon>Maltschvirus maltsch</taxon>
    </lineage>
</organism>